<gene>
    <name evidence="1" type="ORF">CC86DRAFT_127563</name>
</gene>
<name>A0A6A6ZFU9_9PLEO</name>
<sequence>MPQHTKNLSRAMLVFAQLSPPAREFSFGGSASIQVTADCASSPNSMAHTNDVRALPIRRTGRIAAGSQCASFRSRWQCVPIRKQIRIRNEPAMRRSVGMATARTLNAVLSVRCWANQVQRGSTRRFLIKLLLLIRLARRRCASFVYTFKFYCACGSICKLLHEAAGTAPQSPLSQRMVQNGPQRTSCASSLGAVFDPIINASAKEAVLGLRRGRVVGQSSIMNLLHESRAFG</sequence>
<keyword evidence="2" id="KW-1185">Reference proteome</keyword>
<protein>
    <submittedName>
        <fullName evidence="1">Uncharacterized protein</fullName>
    </submittedName>
</protein>
<organism evidence="1 2">
    <name type="scientific">Ophiobolus disseminans</name>
    <dbReference type="NCBI Taxonomy" id="1469910"/>
    <lineage>
        <taxon>Eukaryota</taxon>
        <taxon>Fungi</taxon>
        <taxon>Dikarya</taxon>
        <taxon>Ascomycota</taxon>
        <taxon>Pezizomycotina</taxon>
        <taxon>Dothideomycetes</taxon>
        <taxon>Pleosporomycetidae</taxon>
        <taxon>Pleosporales</taxon>
        <taxon>Pleosporineae</taxon>
        <taxon>Phaeosphaeriaceae</taxon>
        <taxon>Ophiobolus</taxon>
    </lineage>
</organism>
<evidence type="ECO:0000313" key="1">
    <source>
        <dbReference type="EMBL" id="KAF2819748.1"/>
    </source>
</evidence>
<reference evidence="1" key="1">
    <citation type="journal article" date="2020" name="Stud. Mycol.">
        <title>101 Dothideomycetes genomes: a test case for predicting lifestyles and emergence of pathogens.</title>
        <authorList>
            <person name="Haridas S."/>
            <person name="Albert R."/>
            <person name="Binder M."/>
            <person name="Bloem J."/>
            <person name="Labutti K."/>
            <person name="Salamov A."/>
            <person name="Andreopoulos B."/>
            <person name="Baker S."/>
            <person name="Barry K."/>
            <person name="Bills G."/>
            <person name="Bluhm B."/>
            <person name="Cannon C."/>
            <person name="Castanera R."/>
            <person name="Culley D."/>
            <person name="Daum C."/>
            <person name="Ezra D."/>
            <person name="Gonzalez J."/>
            <person name="Henrissat B."/>
            <person name="Kuo A."/>
            <person name="Liang C."/>
            <person name="Lipzen A."/>
            <person name="Lutzoni F."/>
            <person name="Magnuson J."/>
            <person name="Mondo S."/>
            <person name="Nolan M."/>
            <person name="Ohm R."/>
            <person name="Pangilinan J."/>
            <person name="Park H.-J."/>
            <person name="Ramirez L."/>
            <person name="Alfaro M."/>
            <person name="Sun H."/>
            <person name="Tritt A."/>
            <person name="Yoshinaga Y."/>
            <person name="Zwiers L.-H."/>
            <person name="Turgeon B."/>
            <person name="Goodwin S."/>
            <person name="Spatafora J."/>
            <person name="Crous P."/>
            <person name="Grigoriev I."/>
        </authorList>
    </citation>
    <scope>NUCLEOTIDE SEQUENCE</scope>
    <source>
        <strain evidence="1">CBS 113818</strain>
    </source>
</reference>
<dbReference type="Proteomes" id="UP000799424">
    <property type="component" value="Unassembled WGS sequence"/>
</dbReference>
<proteinExistence type="predicted"/>
<dbReference type="AlphaFoldDB" id="A0A6A6ZFU9"/>
<accession>A0A6A6ZFU9</accession>
<dbReference type="EMBL" id="MU006243">
    <property type="protein sequence ID" value="KAF2819748.1"/>
    <property type="molecule type" value="Genomic_DNA"/>
</dbReference>
<evidence type="ECO:0000313" key="2">
    <source>
        <dbReference type="Proteomes" id="UP000799424"/>
    </source>
</evidence>